<dbReference type="Proteomes" id="UP001431572">
    <property type="component" value="Chromosome 2"/>
</dbReference>
<dbReference type="EMBL" id="CP128400">
    <property type="protein sequence ID" value="WJW68058.1"/>
    <property type="molecule type" value="Genomic_DNA"/>
</dbReference>
<dbReference type="GO" id="GO:0044877">
    <property type="term" value="F:protein-containing complex binding"/>
    <property type="evidence" value="ECO:0007669"/>
    <property type="project" value="TreeGrafter"/>
</dbReference>
<name>A0A8T7M7K7_9CHLR</name>
<dbReference type="PANTHER" id="PTHR12126:SF11">
    <property type="entry name" value="NADH DEHYDROGENASE [UBIQUINONE] 1 ALPHA SUBCOMPLEX SUBUNIT 9, MITOCHONDRIAL"/>
    <property type="match status" value="1"/>
</dbReference>
<organism evidence="2 4">
    <name type="scientific">Candidatus Chlorohelix allophototropha</name>
    <dbReference type="NCBI Taxonomy" id="3003348"/>
    <lineage>
        <taxon>Bacteria</taxon>
        <taxon>Bacillati</taxon>
        <taxon>Chloroflexota</taxon>
        <taxon>Chloroflexia</taxon>
        <taxon>Candidatus Chloroheliales</taxon>
        <taxon>Candidatus Chloroheliaceae</taxon>
        <taxon>Candidatus Chlorohelix</taxon>
    </lineage>
</organism>
<feature type="domain" description="NAD(P)-binding" evidence="1">
    <location>
        <begin position="6"/>
        <end position="159"/>
    </location>
</feature>
<reference evidence="2 4" key="1">
    <citation type="submission" date="2020-06" db="EMBL/GenBank/DDBJ databases">
        <title>Anoxygenic phototrophic Chloroflexota member uses a Type I reaction center.</title>
        <authorList>
            <person name="Tsuji J.M."/>
            <person name="Shaw N.A."/>
            <person name="Nagashima S."/>
            <person name="Venkiteswaran J."/>
            <person name="Schiff S.L."/>
            <person name="Hanada S."/>
            <person name="Tank M."/>
            <person name="Neufeld J.D."/>
        </authorList>
    </citation>
    <scope>NUCLEOTIDE SEQUENCE [LARGE SCALE GENOMIC DNA]</scope>
    <source>
        <strain evidence="2">L227-S17</strain>
    </source>
</reference>
<dbReference type="InterPro" id="IPR036291">
    <property type="entry name" value="NAD(P)-bd_dom_sf"/>
</dbReference>
<dbReference type="EMBL" id="JACATZ010000003">
    <property type="protein sequence ID" value="NWJ48118.1"/>
    <property type="molecule type" value="Genomic_DNA"/>
</dbReference>
<dbReference type="InterPro" id="IPR016040">
    <property type="entry name" value="NAD(P)-bd_dom"/>
</dbReference>
<accession>A0A8T7M7K7</accession>
<dbReference type="Gene3D" id="3.40.50.720">
    <property type="entry name" value="NAD(P)-binding Rossmann-like Domain"/>
    <property type="match status" value="1"/>
</dbReference>
<reference evidence="3" key="2">
    <citation type="journal article" date="2024" name="Nature">
        <title>Anoxygenic phototroph of the Chloroflexota uses a type I reaction centre.</title>
        <authorList>
            <person name="Tsuji J.M."/>
            <person name="Shaw N.A."/>
            <person name="Nagashima S."/>
            <person name="Venkiteswaran J.J."/>
            <person name="Schiff S.L."/>
            <person name="Watanabe T."/>
            <person name="Fukui M."/>
            <person name="Hanada S."/>
            <person name="Tank M."/>
            <person name="Neufeld J.D."/>
        </authorList>
    </citation>
    <scope>NUCLEOTIDE SEQUENCE</scope>
    <source>
        <strain evidence="3">L227-S17</strain>
    </source>
</reference>
<sequence length="308" mass="33885">MILVIGSTGFIGRNLVPKLLQSYPGRVRVLVRSSSSSSKRSAASLAALKKLSGLEIVEGDVLNPASLAKAMKGIETVFDYAQVTANYKDKDNIYWRVNVEGTKNVVAAAEAAGVKRFILGSGLGTIQGKPGSYMRTRWEAEQTVRNSKLNWTILQPSILFGRGAEFFEAQARIIKMLPIATIIGNGKIRFQPIYVEDVVTAAIECINRDDKIGKAVAFGGPATFTYKELISLVVKNLKKQRLFLYLPLPLARINAALFNMLPEPPLTPATLELFDFENTTGDDQILEKEFGIKAFSLHEYLEKNSILG</sequence>
<evidence type="ECO:0000259" key="1">
    <source>
        <dbReference type="Pfam" id="PF13460"/>
    </source>
</evidence>
<dbReference type="InterPro" id="IPR051207">
    <property type="entry name" value="ComplexI_NDUFA9_subunit"/>
</dbReference>
<dbReference type="SUPFAM" id="SSF51735">
    <property type="entry name" value="NAD(P)-binding Rossmann-fold domains"/>
    <property type="match status" value="1"/>
</dbReference>
<evidence type="ECO:0000313" key="5">
    <source>
        <dbReference type="Proteomes" id="UP001431572"/>
    </source>
</evidence>
<gene>
    <name evidence="2" type="ORF">HXX08_19860</name>
    <name evidence="3" type="ORF">OZ401_003655</name>
</gene>
<keyword evidence="5" id="KW-1185">Reference proteome</keyword>
<dbReference type="PANTHER" id="PTHR12126">
    <property type="entry name" value="NADH-UBIQUINONE OXIDOREDUCTASE 39 KDA SUBUNIT-RELATED"/>
    <property type="match status" value="1"/>
</dbReference>
<protein>
    <submittedName>
        <fullName evidence="2">NAD(P)H-binding protein</fullName>
    </submittedName>
</protein>
<proteinExistence type="predicted"/>
<evidence type="ECO:0000313" key="2">
    <source>
        <dbReference type="EMBL" id="NWJ48118.1"/>
    </source>
</evidence>
<dbReference type="Proteomes" id="UP000521676">
    <property type="component" value="Unassembled WGS sequence"/>
</dbReference>
<dbReference type="RefSeq" id="WP_341469962.1">
    <property type="nucleotide sequence ID" value="NZ_CP128400.1"/>
</dbReference>
<evidence type="ECO:0000313" key="3">
    <source>
        <dbReference type="EMBL" id="WJW68058.1"/>
    </source>
</evidence>
<dbReference type="AlphaFoldDB" id="A0A8T7M7K7"/>
<evidence type="ECO:0000313" key="4">
    <source>
        <dbReference type="Proteomes" id="UP000521676"/>
    </source>
</evidence>
<dbReference type="Pfam" id="PF13460">
    <property type="entry name" value="NAD_binding_10"/>
    <property type="match status" value="1"/>
</dbReference>